<evidence type="ECO:0000313" key="2">
    <source>
        <dbReference type="Proteomes" id="UP001066276"/>
    </source>
</evidence>
<evidence type="ECO:0000313" key="1">
    <source>
        <dbReference type="EMBL" id="KAJ1168882.1"/>
    </source>
</evidence>
<comment type="caution">
    <text evidence="1">The sequence shown here is derived from an EMBL/GenBank/DDBJ whole genome shotgun (WGS) entry which is preliminary data.</text>
</comment>
<protein>
    <submittedName>
        <fullName evidence="1">Uncharacterized protein</fullName>
    </submittedName>
</protein>
<gene>
    <name evidence="1" type="ORF">NDU88_000794</name>
</gene>
<dbReference type="AlphaFoldDB" id="A0AAV7SXN0"/>
<name>A0AAV7SXN0_PLEWA</name>
<dbReference type="EMBL" id="JANPWB010000007">
    <property type="protein sequence ID" value="KAJ1168882.1"/>
    <property type="molecule type" value="Genomic_DNA"/>
</dbReference>
<dbReference type="Proteomes" id="UP001066276">
    <property type="component" value="Chromosome 4_1"/>
</dbReference>
<organism evidence="1 2">
    <name type="scientific">Pleurodeles waltl</name>
    <name type="common">Iberian ribbed newt</name>
    <dbReference type="NCBI Taxonomy" id="8319"/>
    <lineage>
        <taxon>Eukaryota</taxon>
        <taxon>Metazoa</taxon>
        <taxon>Chordata</taxon>
        <taxon>Craniata</taxon>
        <taxon>Vertebrata</taxon>
        <taxon>Euteleostomi</taxon>
        <taxon>Amphibia</taxon>
        <taxon>Batrachia</taxon>
        <taxon>Caudata</taxon>
        <taxon>Salamandroidea</taxon>
        <taxon>Salamandridae</taxon>
        <taxon>Pleurodelinae</taxon>
        <taxon>Pleurodeles</taxon>
    </lineage>
</organism>
<proteinExistence type="predicted"/>
<sequence>MVAEDGFALWDPTREDGFALWDPTREDGFALWDPTREDGFTLWDPTREVTVSPFGTPLERLTGRGQRVGTCVKGVKENFDFGL</sequence>
<accession>A0AAV7SXN0</accession>
<keyword evidence="2" id="KW-1185">Reference proteome</keyword>
<reference evidence="1" key="1">
    <citation type="journal article" date="2022" name="bioRxiv">
        <title>Sequencing and chromosome-scale assembly of the giantPleurodeles waltlgenome.</title>
        <authorList>
            <person name="Brown T."/>
            <person name="Elewa A."/>
            <person name="Iarovenko S."/>
            <person name="Subramanian E."/>
            <person name="Araus A.J."/>
            <person name="Petzold A."/>
            <person name="Susuki M."/>
            <person name="Suzuki K.-i.T."/>
            <person name="Hayashi T."/>
            <person name="Toyoda A."/>
            <person name="Oliveira C."/>
            <person name="Osipova E."/>
            <person name="Leigh N.D."/>
            <person name="Simon A."/>
            <person name="Yun M.H."/>
        </authorList>
    </citation>
    <scope>NUCLEOTIDE SEQUENCE</scope>
    <source>
        <strain evidence="1">20211129_DDA</strain>
        <tissue evidence="1">Liver</tissue>
    </source>
</reference>